<sequence length="246" mass="27413">MKQLLAAEWLKLRRSGMIWIAVLVPLFLVVQGVGNFLRYRDTVFAGSTRTEWEILYEQCMFMYPTMLMPLVITVLIALLARVENVHGGWKQLLTFPVTRGQVYVAKLVIACMLVLLNMAVLSGGTLAGGWITGAEGQAPYGLLLGRGALAFVAALPIIAIQFVLSFRFSHIGIPLTLGVGFAAPAIFAANSEKLWIFYPWTYPITTFFAPSMERFDKGLLMYGIAVTLFVIIMTFGLREFKNRDMT</sequence>
<feature type="transmembrane region" description="Helical" evidence="1">
    <location>
        <begin position="219"/>
        <end position="237"/>
    </location>
</feature>
<feature type="transmembrane region" description="Helical" evidence="1">
    <location>
        <begin position="171"/>
        <end position="189"/>
    </location>
</feature>
<keyword evidence="1" id="KW-1133">Transmembrane helix</keyword>
<dbReference type="Proteomes" id="UP000826616">
    <property type="component" value="Chromosome"/>
</dbReference>
<dbReference type="AlphaFoldDB" id="A0A1G8DGC2"/>
<feature type="transmembrane region" description="Helical" evidence="1">
    <location>
        <begin position="143"/>
        <end position="164"/>
    </location>
</feature>
<evidence type="ECO:0000313" key="3">
    <source>
        <dbReference type="EMBL" id="SDH56757.1"/>
    </source>
</evidence>
<dbReference type="OrthoDB" id="9781996at2"/>
<reference evidence="2 5" key="2">
    <citation type="submission" date="2021-08" db="EMBL/GenBank/DDBJ databases">
        <title>Complete genome sequence of the strain Aneurinibacillus thermoaerophilus CCM 8960.</title>
        <authorList>
            <person name="Musilova J."/>
            <person name="Kourilova X."/>
            <person name="Pernicova I."/>
            <person name="Bezdicek M."/>
            <person name="Lengerova M."/>
            <person name="Obruca S."/>
            <person name="Sedlar K."/>
        </authorList>
    </citation>
    <scope>NUCLEOTIDE SEQUENCE [LARGE SCALE GENOMIC DNA]</scope>
    <source>
        <strain evidence="2 5">CCM 8960</strain>
    </source>
</reference>
<dbReference type="PANTHER" id="PTHR37305:SF1">
    <property type="entry name" value="MEMBRANE PROTEIN"/>
    <property type="match status" value="1"/>
</dbReference>
<keyword evidence="1" id="KW-0472">Membrane</keyword>
<dbReference type="PANTHER" id="PTHR37305">
    <property type="entry name" value="INTEGRAL MEMBRANE PROTEIN-RELATED"/>
    <property type="match status" value="1"/>
</dbReference>
<feature type="transmembrane region" description="Helical" evidence="1">
    <location>
        <begin position="61"/>
        <end position="82"/>
    </location>
</feature>
<protein>
    <submittedName>
        <fullName evidence="2">ABC transporter permease</fullName>
    </submittedName>
</protein>
<feature type="transmembrane region" description="Helical" evidence="1">
    <location>
        <begin position="16"/>
        <end position="37"/>
    </location>
</feature>
<dbReference type="EMBL" id="CP080764">
    <property type="protein sequence ID" value="QYY43080.1"/>
    <property type="molecule type" value="Genomic_DNA"/>
</dbReference>
<dbReference type="RefSeq" id="WP_057900062.1">
    <property type="nucleotide sequence ID" value="NZ_CP080764.1"/>
</dbReference>
<keyword evidence="1" id="KW-0812">Transmembrane</keyword>
<reference evidence="3 4" key="1">
    <citation type="submission" date="2016-10" db="EMBL/GenBank/DDBJ databases">
        <authorList>
            <person name="de Groot N.N."/>
        </authorList>
    </citation>
    <scope>NUCLEOTIDE SEQUENCE [LARGE SCALE GENOMIC DNA]</scope>
    <source>
        <strain evidence="3 4">L 420-91</strain>
    </source>
</reference>
<keyword evidence="5" id="KW-1185">Reference proteome</keyword>
<organism evidence="3 4">
    <name type="scientific">Aneurinibacillus thermoaerophilus</name>
    <dbReference type="NCBI Taxonomy" id="143495"/>
    <lineage>
        <taxon>Bacteria</taxon>
        <taxon>Bacillati</taxon>
        <taxon>Bacillota</taxon>
        <taxon>Bacilli</taxon>
        <taxon>Bacillales</taxon>
        <taxon>Paenibacillaceae</taxon>
        <taxon>Aneurinibacillus group</taxon>
        <taxon>Aneurinibacillus</taxon>
    </lineage>
</organism>
<dbReference type="EMBL" id="FNDE01000033">
    <property type="protein sequence ID" value="SDH56757.1"/>
    <property type="molecule type" value="Genomic_DNA"/>
</dbReference>
<proteinExistence type="predicted"/>
<feature type="transmembrane region" description="Helical" evidence="1">
    <location>
        <begin position="103"/>
        <end position="131"/>
    </location>
</feature>
<accession>A0A1G8DGC2</accession>
<evidence type="ECO:0000313" key="5">
    <source>
        <dbReference type="Proteomes" id="UP000826616"/>
    </source>
</evidence>
<gene>
    <name evidence="2" type="ORF">K3F53_01835</name>
    <name evidence="3" type="ORF">SAMN04489735_103310</name>
</gene>
<dbReference type="Pfam" id="PF12730">
    <property type="entry name" value="ABC2_membrane_4"/>
    <property type="match status" value="1"/>
</dbReference>
<evidence type="ECO:0000313" key="2">
    <source>
        <dbReference type="EMBL" id="QYY43080.1"/>
    </source>
</evidence>
<evidence type="ECO:0000313" key="4">
    <source>
        <dbReference type="Proteomes" id="UP000198956"/>
    </source>
</evidence>
<dbReference type="Proteomes" id="UP000198956">
    <property type="component" value="Unassembled WGS sequence"/>
</dbReference>
<evidence type="ECO:0000256" key="1">
    <source>
        <dbReference type="SAM" id="Phobius"/>
    </source>
</evidence>
<name>A0A1G8DGC2_ANETH</name>
<dbReference type="CDD" id="cd21809">
    <property type="entry name" value="ABC-2_lan_permease-like"/>
    <property type="match status" value="1"/>
</dbReference>
<dbReference type="GeneID" id="97140100"/>